<evidence type="ECO:0000313" key="5">
    <source>
        <dbReference type="Proteomes" id="UP000011632"/>
    </source>
</evidence>
<proteinExistence type="predicted"/>
<comment type="caution">
    <text evidence="4">The sequence shown here is derived from an EMBL/GenBank/DDBJ whole genome shotgun (WGS) entry which is preliminary data.</text>
</comment>
<feature type="compositionally biased region" description="Low complexity" evidence="2">
    <location>
        <begin position="213"/>
        <end position="225"/>
    </location>
</feature>
<name>L9YDV0_9EURY</name>
<keyword evidence="3" id="KW-0812">Transmembrane</keyword>
<dbReference type="Proteomes" id="UP000011632">
    <property type="component" value="Unassembled WGS sequence"/>
</dbReference>
<feature type="transmembrane region" description="Helical" evidence="3">
    <location>
        <begin position="12"/>
        <end position="40"/>
    </location>
</feature>
<organism evidence="4 5">
    <name type="scientific">Natrinema versiforme JCM 10478</name>
    <dbReference type="NCBI Taxonomy" id="1227496"/>
    <lineage>
        <taxon>Archaea</taxon>
        <taxon>Methanobacteriati</taxon>
        <taxon>Methanobacteriota</taxon>
        <taxon>Stenosarchaea group</taxon>
        <taxon>Halobacteria</taxon>
        <taxon>Halobacteriales</taxon>
        <taxon>Natrialbaceae</taxon>
        <taxon>Natrinema</taxon>
    </lineage>
</organism>
<feature type="compositionally biased region" description="Basic and acidic residues" evidence="2">
    <location>
        <begin position="183"/>
        <end position="196"/>
    </location>
</feature>
<accession>L9YDV0</accession>
<feature type="transmembrane region" description="Helical" evidence="3">
    <location>
        <begin position="60"/>
        <end position="85"/>
    </location>
</feature>
<protein>
    <submittedName>
        <fullName evidence="4">Uncharacterized protein</fullName>
    </submittedName>
</protein>
<keyword evidence="5" id="KW-1185">Reference proteome</keyword>
<evidence type="ECO:0000256" key="2">
    <source>
        <dbReference type="SAM" id="MobiDB-lite"/>
    </source>
</evidence>
<gene>
    <name evidence="4" type="ORF">C489_01891</name>
</gene>
<reference evidence="4 5" key="1">
    <citation type="journal article" date="2014" name="PLoS Genet.">
        <title>Phylogenetically driven sequencing of extremely halophilic archaea reveals strategies for static and dynamic osmo-response.</title>
        <authorList>
            <person name="Becker E.A."/>
            <person name="Seitzer P.M."/>
            <person name="Tritt A."/>
            <person name="Larsen D."/>
            <person name="Krusor M."/>
            <person name="Yao A.I."/>
            <person name="Wu D."/>
            <person name="Madern D."/>
            <person name="Eisen J.A."/>
            <person name="Darling A.E."/>
            <person name="Facciotti M.T."/>
        </authorList>
    </citation>
    <scope>NUCLEOTIDE SEQUENCE [LARGE SCALE GENOMIC DNA]</scope>
    <source>
        <strain evidence="4 5">JCM 10478</strain>
    </source>
</reference>
<dbReference type="EMBL" id="AOID01000005">
    <property type="protein sequence ID" value="ELY71068.1"/>
    <property type="molecule type" value="Genomic_DNA"/>
</dbReference>
<dbReference type="AlphaFoldDB" id="L9YDV0"/>
<evidence type="ECO:0000313" key="4">
    <source>
        <dbReference type="EMBL" id="ELY71068.1"/>
    </source>
</evidence>
<keyword evidence="3" id="KW-1133">Transmembrane helix</keyword>
<keyword evidence="1" id="KW-0175">Coiled coil</keyword>
<dbReference type="PATRIC" id="fig|1227496.3.peg.392"/>
<evidence type="ECO:0000256" key="3">
    <source>
        <dbReference type="SAM" id="Phobius"/>
    </source>
</evidence>
<feature type="compositionally biased region" description="Low complexity" evidence="2">
    <location>
        <begin position="197"/>
        <end position="206"/>
    </location>
</feature>
<dbReference type="RefSeq" id="WP_006429415.1">
    <property type="nucleotide sequence ID" value="NZ_AOID01000005.1"/>
</dbReference>
<feature type="coiled-coil region" evidence="1">
    <location>
        <begin position="107"/>
        <end position="134"/>
    </location>
</feature>
<sequence length="250" mass="25537">MGLRNPFKWTLVYRAITVGALGLGLALVAAGFLAGFGGAITGLLADPLNPGPAIESANPMITLLFAALGIVVWQLGKSYALFVTLPRAAGRAAGRQLDANRLASEVHDGLDDRLADMEAELAETRRAVEALEEGGRTATFDEREHLDDDAAAGDTAAAAELTESSDGAVASATREAELEPESASERERERETESKSEPPTGSAGQGPSPPSSPSDSPTESLESDSSGGGEGRGSGDDSDSDGNGGSDPLA</sequence>
<keyword evidence="3" id="KW-0472">Membrane</keyword>
<feature type="region of interest" description="Disordered" evidence="2">
    <location>
        <begin position="152"/>
        <end position="250"/>
    </location>
</feature>
<evidence type="ECO:0000256" key="1">
    <source>
        <dbReference type="SAM" id="Coils"/>
    </source>
</evidence>